<keyword evidence="3" id="KW-1185">Reference proteome</keyword>
<evidence type="ECO:0000313" key="3">
    <source>
        <dbReference type="Proteomes" id="UP001320119"/>
    </source>
</evidence>
<accession>A0AAN2BJ19</accession>
<proteinExistence type="predicted"/>
<sequence>MKIIFSLIAVLALMACDGASNGGLIEDFNLTNDSSYTLTVTYKVNPSELKTSVSSNYDDEGVFFGDKIYTADIGPGDSHRLFRTDIKKHASWHATGPAKPDDFFEYITTEAILDGRVVANINALNFEYINHGATSAVNNSSVNPSYEYHATVTDQDLQFP</sequence>
<organism evidence="2 3">
    <name type="scientific">Marinagarivorans cellulosilyticus</name>
    <dbReference type="NCBI Taxonomy" id="2721545"/>
    <lineage>
        <taxon>Bacteria</taxon>
        <taxon>Pseudomonadati</taxon>
        <taxon>Pseudomonadota</taxon>
        <taxon>Gammaproteobacteria</taxon>
        <taxon>Cellvibrionales</taxon>
        <taxon>Cellvibrionaceae</taxon>
        <taxon>Marinagarivorans</taxon>
    </lineage>
</organism>
<dbReference type="RefSeq" id="WP_236986009.1">
    <property type="nucleotide sequence ID" value="NZ_AP023086.1"/>
</dbReference>
<evidence type="ECO:0000313" key="2">
    <source>
        <dbReference type="EMBL" id="BCD96513.1"/>
    </source>
</evidence>
<dbReference type="Proteomes" id="UP001320119">
    <property type="component" value="Chromosome"/>
</dbReference>
<gene>
    <name evidence="2" type="ORF">MARGE09_P0713</name>
</gene>
<dbReference type="KEGG" id="marq:MARGE09_P0713"/>
<dbReference type="AlphaFoldDB" id="A0AAN2BJ19"/>
<dbReference type="PROSITE" id="PS51257">
    <property type="entry name" value="PROKAR_LIPOPROTEIN"/>
    <property type="match status" value="1"/>
</dbReference>
<keyword evidence="1" id="KW-0732">Signal</keyword>
<feature type="signal peptide" evidence="1">
    <location>
        <begin position="1"/>
        <end position="22"/>
    </location>
</feature>
<dbReference type="EMBL" id="AP023086">
    <property type="protein sequence ID" value="BCD96513.1"/>
    <property type="molecule type" value="Genomic_DNA"/>
</dbReference>
<reference evidence="2 3" key="1">
    <citation type="journal article" date="2022" name="IScience">
        <title>An ultrasensitive nanofiber-based assay for enzymatic hydrolysis and deep-sea microbial degradation of cellulose.</title>
        <authorList>
            <person name="Tsudome M."/>
            <person name="Tachioka M."/>
            <person name="Miyazaki M."/>
            <person name="Uchimura K."/>
            <person name="Tsuda M."/>
            <person name="Takaki Y."/>
            <person name="Deguchi S."/>
        </authorList>
    </citation>
    <scope>NUCLEOTIDE SEQUENCE [LARGE SCALE GENOMIC DNA]</scope>
    <source>
        <strain evidence="2 3">GE09</strain>
    </source>
</reference>
<protein>
    <submittedName>
        <fullName evidence="2">Uncharacterized protein</fullName>
    </submittedName>
</protein>
<name>A0AAN2BJ19_9GAMM</name>
<evidence type="ECO:0000256" key="1">
    <source>
        <dbReference type="SAM" id="SignalP"/>
    </source>
</evidence>
<feature type="chain" id="PRO_5042870722" evidence="1">
    <location>
        <begin position="23"/>
        <end position="160"/>
    </location>
</feature>